<accession>A0ABY0C410</accession>
<dbReference type="InterPro" id="IPR019888">
    <property type="entry name" value="Tscrpt_reg_AsnC-like"/>
</dbReference>
<dbReference type="SUPFAM" id="SSF54909">
    <property type="entry name" value="Dimeric alpha+beta barrel"/>
    <property type="match status" value="2"/>
</dbReference>
<feature type="domain" description="Transcription regulator AsnC/Lrp ligand binding" evidence="5">
    <location>
        <begin position="95"/>
        <end position="164"/>
    </location>
</feature>
<dbReference type="InterPro" id="IPR036388">
    <property type="entry name" value="WH-like_DNA-bd_sf"/>
</dbReference>
<evidence type="ECO:0000313" key="7">
    <source>
        <dbReference type="EMBL" id="RUQ81921.1"/>
    </source>
</evidence>
<dbReference type="SUPFAM" id="SSF46785">
    <property type="entry name" value="Winged helix' DNA-binding domain"/>
    <property type="match status" value="2"/>
</dbReference>
<evidence type="ECO:0000259" key="6">
    <source>
        <dbReference type="Pfam" id="PF13404"/>
    </source>
</evidence>
<gene>
    <name evidence="7" type="ORF">ELQ93_16650</name>
</gene>
<dbReference type="Gene3D" id="1.10.10.10">
    <property type="entry name" value="Winged helix-like DNA-binding domain superfamily/Winged helix DNA-binding domain"/>
    <property type="match status" value="2"/>
</dbReference>
<evidence type="ECO:0000259" key="5">
    <source>
        <dbReference type="Pfam" id="PF01037"/>
    </source>
</evidence>
<dbReference type="SMART" id="SM00344">
    <property type="entry name" value="HTH_ASNC"/>
    <property type="match status" value="2"/>
</dbReference>
<keyword evidence="2" id="KW-0238">DNA-binding</keyword>
<comment type="caution">
    <text evidence="7">The sequence shown here is derived from an EMBL/GenBank/DDBJ whole genome shotgun (WGS) entry which is preliminary data.</text>
</comment>
<dbReference type="Proteomes" id="UP000268291">
    <property type="component" value="Unassembled WGS sequence"/>
</dbReference>
<dbReference type="PRINTS" id="PR00033">
    <property type="entry name" value="HTHASNC"/>
</dbReference>
<organism evidence="7 8">
    <name type="scientific">Labedella gwakjiensis</name>
    <dbReference type="NCBI Taxonomy" id="390269"/>
    <lineage>
        <taxon>Bacteria</taxon>
        <taxon>Bacillati</taxon>
        <taxon>Actinomycetota</taxon>
        <taxon>Actinomycetes</taxon>
        <taxon>Micrococcales</taxon>
        <taxon>Microbacteriaceae</taxon>
        <taxon>Labedella</taxon>
    </lineage>
</organism>
<dbReference type="InterPro" id="IPR000485">
    <property type="entry name" value="AsnC-type_HTH_dom"/>
</dbReference>
<evidence type="ECO:0000256" key="3">
    <source>
        <dbReference type="ARBA" id="ARBA00023163"/>
    </source>
</evidence>
<proteinExistence type="predicted"/>
<sequence>MDEDRSRLPARGLPGDPLGERVNPNALDRLTDLDKRIVVAMQRDGRASWRAIAEAVGGTVATVTRRGQQLLASGVVRVAAVPALGAYGAYDSFFIRITCRPGMQMAVAEQLIAQRDVRFCTVVTGNYDIMAELVVRGGATHFPQLIEDLQGIDGVAQWRSDLIMHVYKVSFDWGRQLYGERIEGEAEELEPEQAETCSPEHFDEADLEILAALREDGRETFQHVADRVGLNESSVRRRFERMRAARCVDILTLVPSAALGMGAETLMTVRVAPARLDAVARELARYPFVRYLAAMLDENALLCEVITPSVAELYRFITESLSHLDGVEGWSANMELLYLKRGFVETPWWRGQVALAR</sequence>
<evidence type="ECO:0000256" key="2">
    <source>
        <dbReference type="ARBA" id="ARBA00023125"/>
    </source>
</evidence>
<dbReference type="Gene3D" id="3.30.70.920">
    <property type="match status" value="2"/>
</dbReference>
<feature type="domain" description="HTH asnC-type" evidence="6">
    <location>
        <begin position="30"/>
        <end position="70"/>
    </location>
</feature>
<dbReference type="Pfam" id="PF01037">
    <property type="entry name" value="AsnC_trans_reg"/>
    <property type="match status" value="2"/>
</dbReference>
<dbReference type="PANTHER" id="PTHR30154:SF34">
    <property type="entry name" value="TRANSCRIPTIONAL REGULATOR AZLB"/>
    <property type="match status" value="1"/>
</dbReference>
<name>A0ABY0C410_9MICO</name>
<dbReference type="InterPro" id="IPR036390">
    <property type="entry name" value="WH_DNA-bd_sf"/>
</dbReference>
<dbReference type="Pfam" id="PF13404">
    <property type="entry name" value="HTH_AsnC-type"/>
    <property type="match status" value="2"/>
</dbReference>
<dbReference type="InterPro" id="IPR019887">
    <property type="entry name" value="Tscrpt_reg_AsnC/Lrp_C"/>
</dbReference>
<evidence type="ECO:0000256" key="4">
    <source>
        <dbReference type="SAM" id="MobiDB-lite"/>
    </source>
</evidence>
<protein>
    <submittedName>
        <fullName evidence="7">Lrp/AsnC family transcriptional regulator</fullName>
    </submittedName>
</protein>
<keyword evidence="3" id="KW-0804">Transcription</keyword>
<evidence type="ECO:0000256" key="1">
    <source>
        <dbReference type="ARBA" id="ARBA00023015"/>
    </source>
</evidence>
<keyword evidence="8" id="KW-1185">Reference proteome</keyword>
<dbReference type="InterPro" id="IPR011008">
    <property type="entry name" value="Dimeric_a/b-barrel"/>
</dbReference>
<reference evidence="7 8" key="1">
    <citation type="submission" date="2018-12" db="EMBL/GenBank/DDBJ databases">
        <authorList>
            <person name="hu s."/>
            <person name="Xu Y."/>
            <person name="Xu B."/>
            <person name="Li F."/>
        </authorList>
    </citation>
    <scope>NUCLEOTIDE SEQUENCE [LARGE SCALE GENOMIC DNA]</scope>
    <source>
        <strain evidence="7 8">KSW2-17</strain>
    </source>
</reference>
<feature type="domain" description="Transcription regulator AsnC/Lrp ligand binding" evidence="5">
    <location>
        <begin position="268"/>
        <end position="329"/>
    </location>
</feature>
<dbReference type="EMBL" id="RZGY01000004">
    <property type="protein sequence ID" value="RUQ81921.1"/>
    <property type="molecule type" value="Genomic_DNA"/>
</dbReference>
<feature type="domain" description="HTH asnC-type" evidence="6">
    <location>
        <begin position="203"/>
        <end position="243"/>
    </location>
</feature>
<keyword evidence="1" id="KW-0805">Transcription regulation</keyword>
<feature type="region of interest" description="Disordered" evidence="4">
    <location>
        <begin position="1"/>
        <end position="21"/>
    </location>
</feature>
<evidence type="ECO:0000313" key="8">
    <source>
        <dbReference type="Proteomes" id="UP000268291"/>
    </source>
</evidence>
<dbReference type="PANTHER" id="PTHR30154">
    <property type="entry name" value="LEUCINE-RESPONSIVE REGULATORY PROTEIN"/>
    <property type="match status" value="1"/>
</dbReference>
<dbReference type="RefSeq" id="WP_106562361.1">
    <property type="nucleotide sequence ID" value="NZ_PYAU01000001.1"/>
</dbReference>